<comment type="subcellular location">
    <subcellularLocation>
        <location evidence="1 9">Cell inner membrane</location>
        <topology evidence="1 9">Multi-pass membrane protein</topology>
    </subcellularLocation>
</comment>
<feature type="transmembrane region" description="Helical" evidence="9">
    <location>
        <begin position="82"/>
        <end position="107"/>
    </location>
</feature>
<keyword evidence="6 9" id="KW-1133">Transmembrane helix</keyword>
<comment type="function">
    <text evidence="9">Part of the tripartite ATP-independent periplasmic (TRAP) transport system.</text>
</comment>
<evidence type="ECO:0000313" key="11">
    <source>
        <dbReference type="EMBL" id="MFC6674262.1"/>
    </source>
</evidence>
<feature type="transmembrane region" description="Helical" evidence="9">
    <location>
        <begin position="119"/>
        <end position="142"/>
    </location>
</feature>
<evidence type="ECO:0000256" key="6">
    <source>
        <dbReference type="ARBA" id="ARBA00022989"/>
    </source>
</evidence>
<evidence type="ECO:0000256" key="4">
    <source>
        <dbReference type="ARBA" id="ARBA00022519"/>
    </source>
</evidence>
<evidence type="ECO:0000256" key="1">
    <source>
        <dbReference type="ARBA" id="ARBA00004429"/>
    </source>
</evidence>
<evidence type="ECO:0000256" key="7">
    <source>
        <dbReference type="ARBA" id="ARBA00023136"/>
    </source>
</evidence>
<evidence type="ECO:0000256" key="2">
    <source>
        <dbReference type="ARBA" id="ARBA00022448"/>
    </source>
</evidence>
<dbReference type="InterPro" id="IPR007387">
    <property type="entry name" value="TRAP_DctQ"/>
</dbReference>
<dbReference type="EMBL" id="JBHSWE010000002">
    <property type="protein sequence ID" value="MFC6674262.1"/>
    <property type="molecule type" value="Genomic_DNA"/>
</dbReference>
<feature type="domain" description="Tripartite ATP-independent periplasmic transporters DctQ component" evidence="10">
    <location>
        <begin position="19"/>
        <end position="148"/>
    </location>
</feature>
<accession>A0ABW2AAM7</accession>
<comment type="subunit">
    <text evidence="9">The complex comprises the extracytoplasmic solute receptor protein and the two transmembrane proteins.</text>
</comment>
<keyword evidence="3" id="KW-1003">Cell membrane</keyword>
<dbReference type="PANTHER" id="PTHR35011">
    <property type="entry name" value="2,3-DIKETO-L-GULONATE TRAP TRANSPORTER SMALL PERMEASE PROTEIN YIAM"/>
    <property type="match status" value="1"/>
</dbReference>
<sequence>MTLLRNITLIIGALCLSIMTLVTVADVAMRYLFTRPIFGSGEMIQYLLAVCVFAGMFVVNQERGHVHVSLFEPFFKQHVPNLYRWVFDLFSLLGVIGVTAILIWRAVDLIRYPESSIVLGWSLGLIVSVLATLSALSVLAALHAIYRRDLPGDDTSPETFSD</sequence>
<keyword evidence="5 9" id="KW-0812">Transmembrane</keyword>
<feature type="transmembrane region" description="Helical" evidence="9">
    <location>
        <begin position="7"/>
        <end position="31"/>
    </location>
</feature>
<evidence type="ECO:0000259" key="10">
    <source>
        <dbReference type="Pfam" id="PF04290"/>
    </source>
</evidence>
<comment type="similarity">
    <text evidence="8 9">Belongs to the TRAP transporter small permease family.</text>
</comment>
<keyword evidence="12" id="KW-1185">Reference proteome</keyword>
<keyword evidence="2 9" id="KW-0813">Transport</keyword>
<protein>
    <recommendedName>
        <fullName evidence="9">TRAP transporter small permease protein</fullName>
    </recommendedName>
</protein>
<proteinExistence type="inferred from homology"/>
<dbReference type="RefSeq" id="WP_379914060.1">
    <property type="nucleotide sequence ID" value="NZ_JBHSWE010000002.1"/>
</dbReference>
<name>A0ABW2AAM7_9GAMM</name>
<keyword evidence="7 9" id="KW-0472">Membrane</keyword>
<evidence type="ECO:0000256" key="3">
    <source>
        <dbReference type="ARBA" id="ARBA00022475"/>
    </source>
</evidence>
<organism evidence="11 12">
    <name type="scientific">Marinobacterium aestuariivivens</name>
    <dbReference type="NCBI Taxonomy" id="1698799"/>
    <lineage>
        <taxon>Bacteria</taxon>
        <taxon>Pseudomonadati</taxon>
        <taxon>Pseudomonadota</taxon>
        <taxon>Gammaproteobacteria</taxon>
        <taxon>Oceanospirillales</taxon>
        <taxon>Oceanospirillaceae</taxon>
        <taxon>Marinobacterium</taxon>
    </lineage>
</organism>
<feature type="transmembrane region" description="Helical" evidence="9">
    <location>
        <begin position="43"/>
        <end position="61"/>
    </location>
</feature>
<comment type="caution">
    <text evidence="11">The sequence shown here is derived from an EMBL/GenBank/DDBJ whole genome shotgun (WGS) entry which is preliminary data.</text>
</comment>
<evidence type="ECO:0000313" key="12">
    <source>
        <dbReference type="Proteomes" id="UP001596422"/>
    </source>
</evidence>
<dbReference type="InterPro" id="IPR055348">
    <property type="entry name" value="DctQ"/>
</dbReference>
<reference evidence="12" key="1">
    <citation type="journal article" date="2019" name="Int. J. Syst. Evol. Microbiol.">
        <title>The Global Catalogue of Microorganisms (GCM) 10K type strain sequencing project: providing services to taxonomists for standard genome sequencing and annotation.</title>
        <authorList>
            <consortium name="The Broad Institute Genomics Platform"/>
            <consortium name="The Broad Institute Genome Sequencing Center for Infectious Disease"/>
            <person name="Wu L."/>
            <person name="Ma J."/>
        </authorList>
    </citation>
    <scope>NUCLEOTIDE SEQUENCE [LARGE SCALE GENOMIC DNA]</scope>
    <source>
        <strain evidence="12">NBRC 111756</strain>
    </source>
</reference>
<keyword evidence="4 9" id="KW-0997">Cell inner membrane</keyword>
<dbReference type="Pfam" id="PF04290">
    <property type="entry name" value="DctQ"/>
    <property type="match status" value="1"/>
</dbReference>
<evidence type="ECO:0000256" key="5">
    <source>
        <dbReference type="ARBA" id="ARBA00022692"/>
    </source>
</evidence>
<gene>
    <name evidence="11" type="ORF">ACFQDL_32220</name>
</gene>
<dbReference type="PANTHER" id="PTHR35011:SF10">
    <property type="entry name" value="TRAP TRANSPORTER SMALL PERMEASE PROTEIN"/>
    <property type="match status" value="1"/>
</dbReference>
<evidence type="ECO:0000256" key="8">
    <source>
        <dbReference type="ARBA" id="ARBA00038436"/>
    </source>
</evidence>
<evidence type="ECO:0000256" key="9">
    <source>
        <dbReference type="RuleBase" id="RU369079"/>
    </source>
</evidence>
<dbReference type="Proteomes" id="UP001596422">
    <property type="component" value="Unassembled WGS sequence"/>
</dbReference>